<protein>
    <submittedName>
        <fullName evidence="1">Uncharacterized protein</fullName>
    </submittedName>
</protein>
<accession>A0A845DN37</accession>
<dbReference type="EMBL" id="WMET01000001">
    <property type="protein sequence ID" value="MYL18349.1"/>
    <property type="molecule type" value="Genomic_DNA"/>
</dbReference>
<dbReference type="Proteomes" id="UP000460949">
    <property type="component" value="Unassembled WGS sequence"/>
</dbReference>
<sequence>MYNGTNIHRGTPGQQHTTLHPAHRMEGLEGVVAAFRPGRPDHRVLLVLLVPRVRQARLDPTRDLQVLRAAAPEAVDHQVLLGAVPGAADHRARLQEIRRSAQKESQIVDA</sequence>
<proteinExistence type="predicted"/>
<organism evidence="1 2">
    <name type="scientific">Halobacillus litoralis</name>
    <dbReference type="NCBI Taxonomy" id="45668"/>
    <lineage>
        <taxon>Bacteria</taxon>
        <taxon>Bacillati</taxon>
        <taxon>Bacillota</taxon>
        <taxon>Bacilli</taxon>
        <taxon>Bacillales</taxon>
        <taxon>Bacillaceae</taxon>
        <taxon>Halobacillus</taxon>
    </lineage>
</organism>
<name>A0A845DN37_9BACI</name>
<reference evidence="1 2" key="1">
    <citation type="submission" date="2019-11" db="EMBL/GenBank/DDBJ databases">
        <title>Genome sequences of 17 halophilic strains isolated from different environments.</title>
        <authorList>
            <person name="Furrow R.E."/>
        </authorList>
    </citation>
    <scope>NUCLEOTIDE SEQUENCE [LARGE SCALE GENOMIC DNA]</scope>
    <source>
        <strain evidence="1 2">22511_23_Filter</strain>
    </source>
</reference>
<comment type="caution">
    <text evidence="1">The sequence shown here is derived from an EMBL/GenBank/DDBJ whole genome shotgun (WGS) entry which is preliminary data.</text>
</comment>
<evidence type="ECO:0000313" key="2">
    <source>
        <dbReference type="Proteomes" id="UP000460949"/>
    </source>
</evidence>
<dbReference type="RefSeq" id="WP_160834824.1">
    <property type="nucleotide sequence ID" value="NZ_WMET01000001.1"/>
</dbReference>
<gene>
    <name evidence="1" type="ORF">GLW04_00515</name>
</gene>
<evidence type="ECO:0000313" key="1">
    <source>
        <dbReference type="EMBL" id="MYL18349.1"/>
    </source>
</evidence>
<dbReference type="AlphaFoldDB" id="A0A845DN37"/>